<name>A0ACC1JRP6_9FUNG</name>
<evidence type="ECO:0000313" key="1">
    <source>
        <dbReference type="EMBL" id="KAJ2766156.1"/>
    </source>
</evidence>
<dbReference type="EMBL" id="JANBUJ010001781">
    <property type="protein sequence ID" value="KAJ2766156.1"/>
    <property type="molecule type" value="Genomic_DNA"/>
</dbReference>
<organism evidence="1 2">
    <name type="scientific">Coemansia nantahalensis</name>
    <dbReference type="NCBI Taxonomy" id="2789366"/>
    <lineage>
        <taxon>Eukaryota</taxon>
        <taxon>Fungi</taxon>
        <taxon>Fungi incertae sedis</taxon>
        <taxon>Zoopagomycota</taxon>
        <taxon>Kickxellomycotina</taxon>
        <taxon>Kickxellomycetes</taxon>
        <taxon>Kickxellales</taxon>
        <taxon>Kickxellaceae</taxon>
        <taxon>Coemansia</taxon>
    </lineage>
</organism>
<dbReference type="Proteomes" id="UP001140234">
    <property type="component" value="Unassembled WGS sequence"/>
</dbReference>
<protein>
    <submittedName>
        <fullName evidence="1">Uncharacterized protein</fullName>
    </submittedName>
</protein>
<evidence type="ECO:0000313" key="2">
    <source>
        <dbReference type="Proteomes" id="UP001140234"/>
    </source>
</evidence>
<sequence length="523" mass="56289">MRFSIPLLSSLFFAWAAAKPVVIGYYPSWKRAKMGGVDFSKYTHINIAFSIPRSDGTFTFEDDWAMGIISSQIRAGGAKILMSVGGWTGSNYFSDILKNGAAREQLLKSMTDYVRDNKLDGIDIDWEYPGRLGNTCNAYDPQNDATNFLAFLRDLRGRFNAEFGTHGKKLITLAVRAEPFDQAGRPMNGVAEFARYVDYANIMIYDINGPWNPETGPNAPFKYEGGKGTPLSFVSAIDAWTSAGWPANQLVAGLGFYGRSTVAQQNMMRDSSNQYQPQSHDVPLGDQEDAPWYDACARTTSTSGTWQWKNLRSQGVLTDPHTAAAPWIRNWDKVSQTPWLFNPDTKMFISYDDPDSIRIKSNYAASRGLAGLMIWSANMDHNGELLAAARSFNGNGAGDAGNSTTISSTSPSSTHTQTPPASASASTPALPGHTTSTPAAETPAPGASGGLALGSTCSNNGRYQCVDPNGRNAAYLVCVSGRLAAASCALGTVCLSFQGSLVCGWPVFRGIVMGLNSLLHGSG</sequence>
<keyword evidence="2" id="KW-1185">Reference proteome</keyword>
<accession>A0ACC1JRP6</accession>
<comment type="caution">
    <text evidence="1">The sequence shown here is derived from an EMBL/GenBank/DDBJ whole genome shotgun (WGS) entry which is preliminary data.</text>
</comment>
<proteinExistence type="predicted"/>
<gene>
    <name evidence="1" type="ORF">IWQ57_004488</name>
</gene>
<reference evidence="1" key="1">
    <citation type="submission" date="2022-07" db="EMBL/GenBank/DDBJ databases">
        <title>Phylogenomic reconstructions and comparative analyses of Kickxellomycotina fungi.</title>
        <authorList>
            <person name="Reynolds N.K."/>
            <person name="Stajich J.E."/>
            <person name="Barry K."/>
            <person name="Grigoriev I.V."/>
            <person name="Crous P."/>
            <person name="Smith M.E."/>
        </authorList>
    </citation>
    <scope>NUCLEOTIDE SEQUENCE</scope>
    <source>
        <strain evidence="1">CBS 109366</strain>
    </source>
</reference>